<gene>
    <name evidence="1" type="ORF">NUW58_g9807</name>
</gene>
<evidence type="ECO:0000313" key="2">
    <source>
        <dbReference type="Proteomes" id="UP001143856"/>
    </source>
</evidence>
<comment type="caution">
    <text evidence="1">The sequence shown here is derived from an EMBL/GenBank/DDBJ whole genome shotgun (WGS) entry which is preliminary data.</text>
</comment>
<keyword evidence="2" id="KW-1185">Reference proteome</keyword>
<evidence type="ECO:0000313" key="1">
    <source>
        <dbReference type="EMBL" id="KAJ2970077.1"/>
    </source>
</evidence>
<dbReference type="Proteomes" id="UP001143856">
    <property type="component" value="Unassembled WGS sequence"/>
</dbReference>
<organism evidence="1 2">
    <name type="scientific">Xylaria curta</name>
    <dbReference type="NCBI Taxonomy" id="42375"/>
    <lineage>
        <taxon>Eukaryota</taxon>
        <taxon>Fungi</taxon>
        <taxon>Dikarya</taxon>
        <taxon>Ascomycota</taxon>
        <taxon>Pezizomycotina</taxon>
        <taxon>Sordariomycetes</taxon>
        <taxon>Xylariomycetidae</taxon>
        <taxon>Xylariales</taxon>
        <taxon>Xylariaceae</taxon>
        <taxon>Xylaria</taxon>
    </lineage>
</organism>
<name>A0ACC1MSU4_9PEZI</name>
<accession>A0ACC1MSU4</accession>
<proteinExistence type="predicted"/>
<dbReference type="EMBL" id="JAPDGR010003792">
    <property type="protein sequence ID" value="KAJ2970077.1"/>
    <property type="molecule type" value="Genomic_DNA"/>
</dbReference>
<reference evidence="1" key="1">
    <citation type="submission" date="2022-10" db="EMBL/GenBank/DDBJ databases">
        <title>Genome Sequence of Xylaria curta.</title>
        <authorList>
            <person name="Buettner E."/>
        </authorList>
    </citation>
    <scope>NUCLEOTIDE SEQUENCE</scope>
    <source>
        <strain evidence="1">Babe10</strain>
    </source>
</reference>
<protein>
    <submittedName>
        <fullName evidence="1">Uncharacterized protein</fullName>
    </submittedName>
</protein>
<sequence length="112" mass="12123">MFGSVVLEFLVCMLCMIAAELDANLRHAWATDRAAASSEFPKCKHQRGSERGEQEPHEDEAGLNLAAALLCVAGPKGDPVGRLEPPYKYTILISNMPSGSISDSVYSPSRRS</sequence>